<accession>A0A1I6MMZ9</accession>
<organism evidence="2 3">
    <name type="scientific">Granulicella pectinivorans</name>
    <dbReference type="NCBI Taxonomy" id="474950"/>
    <lineage>
        <taxon>Bacteria</taxon>
        <taxon>Pseudomonadati</taxon>
        <taxon>Acidobacteriota</taxon>
        <taxon>Terriglobia</taxon>
        <taxon>Terriglobales</taxon>
        <taxon>Acidobacteriaceae</taxon>
        <taxon>Granulicella</taxon>
    </lineage>
</organism>
<dbReference type="GO" id="GO:0006355">
    <property type="term" value="P:regulation of DNA-templated transcription"/>
    <property type="evidence" value="ECO:0007669"/>
    <property type="project" value="InterPro"/>
</dbReference>
<evidence type="ECO:0008006" key="4">
    <source>
        <dbReference type="Google" id="ProtNLM"/>
    </source>
</evidence>
<keyword evidence="3" id="KW-1185">Reference proteome</keyword>
<evidence type="ECO:0000313" key="3">
    <source>
        <dbReference type="Proteomes" id="UP000199024"/>
    </source>
</evidence>
<dbReference type="RefSeq" id="WP_089840163.1">
    <property type="nucleotide sequence ID" value="NZ_FOZL01000001.1"/>
</dbReference>
<dbReference type="Proteomes" id="UP000199024">
    <property type="component" value="Unassembled WGS sequence"/>
</dbReference>
<evidence type="ECO:0000256" key="1">
    <source>
        <dbReference type="SAM" id="MobiDB-lite"/>
    </source>
</evidence>
<evidence type="ECO:0000313" key="2">
    <source>
        <dbReference type="EMBL" id="SFS16987.1"/>
    </source>
</evidence>
<dbReference type="SUPFAM" id="SSF47598">
    <property type="entry name" value="Ribbon-helix-helix"/>
    <property type="match status" value="1"/>
</dbReference>
<sequence>MNDMIKRKQSFLLRLPLSVREQAMKLALEEGTSLNFFISMAVSEKITQLEIRREASQRLAAVRPQPRQSYPSSMPLGPARRMAEPPKPMYG</sequence>
<dbReference type="OrthoDB" id="122164at2"/>
<name>A0A1I6MMZ9_9BACT</name>
<gene>
    <name evidence="2" type="ORF">SAMN05421771_3020</name>
</gene>
<protein>
    <recommendedName>
        <fullName evidence="4">HicB family protein</fullName>
    </recommendedName>
</protein>
<feature type="region of interest" description="Disordered" evidence="1">
    <location>
        <begin position="59"/>
        <end position="91"/>
    </location>
</feature>
<dbReference type="EMBL" id="FOZL01000001">
    <property type="protein sequence ID" value="SFS16987.1"/>
    <property type="molecule type" value="Genomic_DNA"/>
</dbReference>
<dbReference type="InterPro" id="IPR010985">
    <property type="entry name" value="Ribbon_hlx_hlx"/>
</dbReference>
<reference evidence="2 3" key="1">
    <citation type="submission" date="2016-10" db="EMBL/GenBank/DDBJ databases">
        <authorList>
            <person name="de Groot N.N."/>
        </authorList>
    </citation>
    <scope>NUCLEOTIDE SEQUENCE [LARGE SCALE GENOMIC DNA]</scope>
    <source>
        <strain evidence="2 3">DSM 21001</strain>
    </source>
</reference>
<dbReference type="AlphaFoldDB" id="A0A1I6MMZ9"/>
<proteinExistence type="predicted"/>